<evidence type="ECO:0000256" key="2">
    <source>
        <dbReference type="ARBA" id="ARBA00022448"/>
    </source>
</evidence>
<keyword evidence="4" id="KW-1133">Transmembrane helix</keyword>
<dbReference type="InterPro" id="IPR027417">
    <property type="entry name" value="P-loop_NTPase"/>
</dbReference>
<keyword evidence="9" id="KW-1185">Reference proteome</keyword>
<dbReference type="PANTHER" id="PTHR11384:SF59">
    <property type="entry name" value="LYSOSOMAL COBALAMIN TRANSPORTER ABCD4"/>
    <property type="match status" value="1"/>
</dbReference>
<name>A0ABN9S9D1_9DINO</name>
<gene>
    <name evidence="8" type="ORF">PCOR1329_LOCUS27706</name>
</gene>
<evidence type="ECO:0000256" key="3">
    <source>
        <dbReference type="ARBA" id="ARBA00022692"/>
    </source>
</evidence>
<proteinExistence type="inferred from homology"/>
<dbReference type="SUPFAM" id="SSF52540">
    <property type="entry name" value="P-loop containing nucleoside triphosphate hydrolases"/>
    <property type="match status" value="1"/>
</dbReference>
<feature type="compositionally biased region" description="Gly residues" evidence="6">
    <location>
        <begin position="208"/>
        <end position="218"/>
    </location>
</feature>
<evidence type="ECO:0000256" key="5">
    <source>
        <dbReference type="ARBA" id="ARBA00023136"/>
    </source>
</evidence>
<dbReference type="Pfam" id="PF00005">
    <property type="entry name" value="ABC_tran"/>
    <property type="match status" value="1"/>
</dbReference>
<evidence type="ECO:0000256" key="6">
    <source>
        <dbReference type="SAM" id="MobiDB-lite"/>
    </source>
</evidence>
<comment type="similarity">
    <text evidence="1">Belongs to the ABC transporter superfamily. ABCD family. Peroxisomal fatty acyl CoA transporter (TC 3.A.1.203) subfamily.</text>
</comment>
<comment type="caution">
    <text evidence="8">The sequence shown here is derived from an EMBL/GenBank/DDBJ whole genome shotgun (WGS) entry which is preliminary data.</text>
</comment>
<evidence type="ECO:0000313" key="8">
    <source>
        <dbReference type="EMBL" id="CAK0828502.1"/>
    </source>
</evidence>
<dbReference type="InterPro" id="IPR050835">
    <property type="entry name" value="ABC_transporter_sub-D"/>
</dbReference>
<feature type="region of interest" description="Disordered" evidence="6">
    <location>
        <begin position="148"/>
        <end position="295"/>
    </location>
</feature>
<dbReference type="InterPro" id="IPR003439">
    <property type="entry name" value="ABC_transporter-like_ATP-bd"/>
</dbReference>
<reference evidence="8" key="1">
    <citation type="submission" date="2023-10" db="EMBL/GenBank/DDBJ databases">
        <authorList>
            <person name="Chen Y."/>
            <person name="Shah S."/>
            <person name="Dougan E. K."/>
            <person name="Thang M."/>
            <person name="Chan C."/>
        </authorList>
    </citation>
    <scope>NUCLEOTIDE SEQUENCE [LARGE SCALE GENOMIC DNA]</scope>
</reference>
<evidence type="ECO:0000313" key="9">
    <source>
        <dbReference type="Proteomes" id="UP001189429"/>
    </source>
</evidence>
<keyword evidence="2" id="KW-0813">Transport</keyword>
<feature type="non-terminal residue" evidence="8">
    <location>
        <position position="1"/>
    </location>
</feature>
<accession>A0ABN9S9D1</accession>
<evidence type="ECO:0000256" key="1">
    <source>
        <dbReference type="ARBA" id="ARBA00008575"/>
    </source>
</evidence>
<evidence type="ECO:0000256" key="4">
    <source>
        <dbReference type="ARBA" id="ARBA00022989"/>
    </source>
</evidence>
<keyword evidence="5" id="KW-0472">Membrane</keyword>
<feature type="non-terminal residue" evidence="8">
    <location>
        <position position="295"/>
    </location>
</feature>
<keyword evidence="3" id="KW-0812">Transmembrane</keyword>
<dbReference type="Proteomes" id="UP001189429">
    <property type="component" value="Unassembled WGS sequence"/>
</dbReference>
<dbReference type="Gene3D" id="3.40.50.300">
    <property type="entry name" value="P-loop containing nucleotide triphosphate hydrolases"/>
    <property type="match status" value="1"/>
</dbReference>
<protein>
    <recommendedName>
        <fullName evidence="7">ABC transporter domain-containing protein</fullName>
    </recommendedName>
</protein>
<dbReference type="EMBL" id="CAUYUJ010010070">
    <property type="protein sequence ID" value="CAK0828502.1"/>
    <property type="molecule type" value="Genomic_DNA"/>
</dbReference>
<evidence type="ECO:0000259" key="7">
    <source>
        <dbReference type="Pfam" id="PF00005"/>
    </source>
</evidence>
<feature type="domain" description="ABC transporter" evidence="7">
    <location>
        <begin position="74"/>
        <end position="122"/>
    </location>
</feature>
<organism evidence="8 9">
    <name type="scientific">Prorocentrum cordatum</name>
    <dbReference type="NCBI Taxonomy" id="2364126"/>
    <lineage>
        <taxon>Eukaryota</taxon>
        <taxon>Sar</taxon>
        <taxon>Alveolata</taxon>
        <taxon>Dinophyceae</taxon>
        <taxon>Prorocentrales</taxon>
        <taxon>Prorocentraceae</taxon>
        <taxon>Prorocentrum</taxon>
    </lineage>
</organism>
<sequence>FQASLSALTVVVRKFRSVSSLVAEGGRLGGLEDALADAAARASAGDGVSVELSGEGVSVGGLSLSLPSGAAICRDLAFAVGPGERLVVTGESGCGKTTLVRALAGLWAEGSGRVRRSGDAVFAPQDPYIPADTLRRVLTFPAPDRRLLRRAGHARSEGGAARYRPGAPRPRRRGGLGGRALPRGAPALRFLPPSAAPPALGGARRGHLGAGPRGGGGAVLQAGGPLRRLHHPPPGPPRTAHARAQPGRGRLDLRARGGRAALRTRAVRPPPDPLGPGPRGSGPRLCPFSASSSSL</sequence>
<dbReference type="PANTHER" id="PTHR11384">
    <property type="entry name" value="ATP-BINDING CASSETTE, SUB-FAMILY D MEMBER"/>
    <property type="match status" value="1"/>
</dbReference>
<feature type="compositionally biased region" description="Low complexity" evidence="6">
    <location>
        <begin position="179"/>
        <end position="202"/>
    </location>
</feature>